<dbReference type="PROSITE" id="PS50007">
    <property type="entry name" value="PIPLC_X_DOMAIN"/>
    <property type="match status" value="1"/>
</dbReference>
<keyword evidence="2 5" id="KW-0378">Hydrolase</keyword>
<dbReference type="GO" id="GO:0016042">
    <property type="term" value="P:lipid catabolic process"/>
    <property type="evidence" value="ECO:0007669"/>
    <property type="project" value="UniProtKB-KW"/>
</dbReference>
<dbReference type="Pfam" id="PF00168">
    <property type="entry name" value="C2"/>
    <property type="match status" value="1"/>
</dbReference>
<dbReference type="GO" id="GO:0004435">
    <property type="term" value="F:phosphatidylinositol-4,5-bisphosphate phospholipase C activity"/>
    <property type="evidence" value="ECO:0007669"/>
    <property type="project" value="UniProtKB-EC"/>
</dbReference>
<evidence type="ECO:0000259" key="3">
    <source>
        <dbReference type="PROSITE" id="PS50004"/>
    </source>
</evidence>
<dbReference type="SUPFAM" id="SSF51695">
    <property type="entry name" value="PLC-like phosphodiesterases"/>
    <property type="match status" value="1"/>
</dbReference>
<dbReference type="InterPro" id="IPR001711">
    <property type="entry name" value="PLipase_C_Pinositol-sp_Y"/>
</dbReference>
<dbReference type="InterPro" id="IPR000909">
    <property type="entry name" value="PLipase_C_PInositol-sp_X_dom"/>
</dbReference>
<dbReference type="PROSITE" id="PS50004">
    <property type="entry name" value="C2"/>
    <property type="match status" value="1"/>
</dbReference>
<keyword evidence="6" id="KW-1185">Reference proteome</keyword>
<name>A0A8S3UUQ8_MYTED</name>
<accession>A0A8S3UUQ8</accession>
<keyword evidence="1" id="KW-0807">Transducer</keyword>
<dbReference type="OrthoDB" id="269822at2759"/>
<evidence type="ECO:0000256" key="2">
    <source>
        <dbReference type="RuleBase" id="RU361133"/>
    </source>
</evidence>
<organism evidence="5 6">
    <name type="scientific">Mytilus edulis</name>
    <name type="common">Blue mussel</name>
    <dbReference type="NCBI Taxonomy" id="6550"/>
    <lineage>
        <taxon>Eukaryota</taxon>
        <taxon>Metazoa</taxon>
        <taxon>Spiralia</taxon>
        <taxon>Lophotrochozoa</taxon>
        <taxon>Mollusca</taxon>
        <taxon>Bivalvia</taxon>
        <taxon>Autobranchia</taxon>
        <taxon>Pteriomorphia</taxon>
        <taxon>Mytilida</taxon>
        <taxon>Mytiloidea</taxon>
        <taxon>Mytilidae</taxon>
        <taxon>Mytilinae</taxon>
        <taxon>Mytilus</taxon>
    </lineage>
</organism>
<dbReference type="SUPFAM" id="SSF49562">
    <property type="entry name" value="C2 domain (Calcium/lipid-binding domain, CaLB)"/>
    <property type="match status" value="1"/>
</dbReference>
<comment type="catalytic activity">
    <reaction evidence="2">
        <text>a 1,2-diacyl-sn-glycero-3-phospho-(1D-myo-inositol-4,5-bisphosphate) + H2O = 1D-myo-inositol 1,4,5-trisphosphate + a 1,2-diacyl-sn-glycerol + H(+)</text>
        <dbReference type="Rhea" id="RHEA:33179"/>
        <dbReference type="ChEBI" id="CHEBI:15377"/>
        <dbReference type="ChEBI" id="CHEBI:15378"/>
        <dbReference type="ChEBI" id="CHEBI:17815"/>
        <dbReference type="ChEBI" id="CHEBI:58456"/>
        <dbReference type="ChEBI" id="CHEBI:203600"/>
        <dbReference type="EC" id="3.1.4.11"/>
    </reaction>
</comment>
<feature type="domain" description="PI-PLC Y-box" evidence="4">
    <location>
        <begin position="131"/>
        <end position="181"/>
    </location>
</feature>
<evidence type="ECO:0000313" key="6">
    <source>
        <dbReference type="Proteomes" id="UP000683360"/>
    </source>
</evidence>
<dbReference type="Proteomes" id="UP000683360">
    <property type="component" value="Unassembled WGS sequence"/>
</dbReference>
<dbReference type="EC" id="3.1.4.11" evidence="2"/>
<feature type="domain" description="C2" evidence="3">
    <location>
        <begin position="159"/>
        <end position="289"/>
    </location>
</feature>
<dbReference type="InterPro" id="IPR035892">
    <property type="entry name" value="C2_domain_sf"/>
</dbReference>
<evidence type="ECO:0000256" key="1">
    <source>
        <dbReference type="ARBA" id="ARBA00023224"/>
    </source>
</evidence>
<dbReference type="InterPro" id="IPR001192">
    <property type="entry name" value="PI-PLC_fam"/>
</dbReference>
<dbReference type="PRINTS" id="PR00390">
    <property type="entry name" value="PHPHLIPASEC"/>
</dbReference>
<evidence type="ECO:0000259" key="4">
    <source>
        <dbReference type="PROSITE" id="PS50008"/>
    </source>
</evidence>
<dbReference type="SMART" id="SM00149">
    <property type="entry name" value="PLCYc"/>
    <property type="match status" value="1"/>
</dbReference>
<dbReference type="PANTHER" id="PTHR10336:SF209">
    <property type="entry name" value="PHOSPHOINOSITIDE PHOSPHOLIPASE C"/>
    <property type="match status" value="1"/>
</dbReference>
<dbReference type="Gene3D" id="2.60.40.150">
    <property type="entry name" value="C2 domain"/>
    <property type="match status" value="1"/>
</dbReference>
<dbReference type="SMART" id="SM00239">
    <property type="entry name" value="C2"/>
    <property type="match status" value="1"/>
</dbReference>
<dbReference type="InterPro" id="IPR000008">
    <property type="entry name" value="C2_dom"/>
</dbReference>
<dbReference type="Pfam" id="PF00388">
    <property type="entry name" value="PI-PLC-X"/>
    <property type="match status" value="1"/>
</dbReference>
<dbReference type="PANTHER" id="PTHR10336">
    <property type="entry name" value="PHOSPHOINOSITIDE-SPECIFIC PHOSPHOLIPASE C FAMILY PROTEIN"/>
    <property type="match status" value="1"/>
</dbReference>
<dbReference type="InterPro" id="IPR017946">
    <property type="entry name" value="PLC-like_Pdiesterase_TIM-brl"/>
</dbReference>
<reference evidence="5" key="1">
    <citation type="submission" date="2021-03" db="EMBL/GenBank/DDBJ databases">
        <authorList>
            <person name="Bekaert M."/>
        </authorList>
    </citation>
    <scope>NUCLEOTIDE SEQUENCE</scope>
</reference>
<comment type="caution">
    <text evidence="5">The sequence shown here is derived from an EMBL/GenBank/DDBJ whole genome shotgun (WGS) entry which is preliminary data.</text>
</comment>
<dbReference type="Pfam" id="PF00387">
    <property type="entry name" value="PI-PLC-Y"/>
    <property type="match status" value="1"/>
</dbReference>
<gene>
    <name evidence="5" type="ORF">MEDL_58474</name>
</gene>
<keyword evidence="2" id="KW-0443">Lipid metabolism</keyword>
<dbReference type="GO" id="GO:0035556">
    <property type="term" value="P:intracellular signal transduction"/>
    <property type="evidence" value="ECO:0007669"/>
    <property type="project" value="InterPro"/>
</dbReference>
<dbReference type="CDD" id="cd00275">
    <property type="entry name" value="C2_PLC_like"/>
    <property type="match status" value="1"/>
</dbReference>
<dbReference type="AlphaFoldDB" id="A0A8S3UUQ8"/>
<keyword evidence="2" id="KW-0442">Lipid degradation</keyword>
<dbReference type="Gene3D" id="3.20.20.190">
    <property type="entry name" value="Phosphatidylinositol (PI) phosphodiesterase"/>
    <property type="match status" value="1"/>
</dbReference>
<protein>
    <recommendedName>
        <fullName evidence="2">Phosphoinositide phospholipase C</fullName>
        <ecNumber evidence="2">3.1.4.11</ecNumber>
    </recommendedName>
</protein>
<evidence type="ECO:0000313" key="5">
    <source>
        <dbReference type="EMBL" id="CAG2246501.1"/>
    </source>
</evidence>
<dbReference type="EMBL" id="CAJPWZ010002870">
    <property type="protein sequence ID" value="CAG2246501.1"/>
    <property type="molecule type" value="Genomic_DNA"/>
</dbReference>
<sequence length="310" mass="35439">MMKIAQSKTAYSTSDVYYGVHWLDRENHCSVKQQAVMANKINAIFGDLLYAPEEPPATIPSPSDLMGKIILKINFSVDDYWLLSSFLRVRLATVGNAVPENEEDMRSVARMGQLRYRMRLRGRRAGTKEKSKNKVLKIIDHDPEGLNKLSQKLFVRTYPAGSRTDSSNYNPTPMWNVGCQVGRFIVIISAYQIPKPNNSKKGEIIDPFVKIEIHGVKSDQQSVKTSVKNNNGFKPRWDEVVRFKISVPELALVRLVIYDHDRYLDDFIGYNVVPVLSMQEGYRHIPLFSKNGDKMPQALVFVHIEFEDDL</sequence>
<dbReference type="PROSITE" id="PS50008">
    <property type="entry name" value="PIPLC_Y_DOMAIN"/>
    <property type="match status" value="1"/>
</dbReference>
<proteinExistence type="predicted"/>